<evidence type="ECO:0000313" key="1">
    <source>
        <dbReference type="EMBL" id="QHU34711.1"/>
    </source>
</evidence>
<organism evidence="1">
    <name type="scientific">viral metagenome</name>
    <dbReference type="NCBI Taxonomy" id="1070528"/>
    <lineage>
        <taxon>unclassified sequences</taxon>
        <taxon>metagenomes</taxon>
        <taxon>organismal metagenomes</taxon>
    </lineage>
</organism>
<accession>A0A6C0LY80</accession>
<protein>
    <submittedName>
        <fullName evidence="1">Uncharacterized protein</fullName>
    </submittedName>
</protein>
<name>A0A6C0LY80_9ZZZZ</name>
<dbReference type="EMBL" id="MN740580">
    <property type="protein sequence ID" value="QHU34711.1"/>
    <property type="molecule type" value="Genomic_DNA"/>
</dbReference>
<dbReference type="AlphaFoldDB" id="A0A6C0LY80"/>
<sequence>MLFNNYNLDNIPVIKQLCKDILGGFIAKRNNFNITEEGNLLTDYISDVINRKSKLEKDNAIKSMSNIYENAFYNSLMKQMGDYYDMSEPLLIICDNIIKYHYDKIFIYGWEDNIYGVWSHKKMLEDYNKVSIYNRYIDIY</sequence>
<proteinExistence type="predicted"/>
<reference evidence="1" key="1">
    <citation type="journal article" date="2020" name="Nature">
        <title>Giant virus diversity and host interactions through global metagenomics.</title>
        <authorList>
            <person name="Schulz F."/>
            <person name="Roux S."/>
            <person name="Paez-Espino D."/>
            <person name="Jungbluth S."/>
            <person name="Walsh D.A."/>
            <person name="Denef V.J."/>
            <person name="McMahon K.D."/>
            <person name="Konstantinidis K.T."/>
            <person name="Eloe-Fadrosh E.A."/>
            <person name="Kyrpides N.C."/>
            <person name="Woyke T."/>
        </authorList>
    </citation>
    <scope>NUCLEOTIDE SEQUENCE</scope>
    <source>
        <strain evidence="1">GVMAG-S-1017244-22</strain>
    </source>
</reference>